<protein>
    <submittedName>
        <fullName evidence="7">Cytochrome c-type biogenesis protein CcmE</fullName>
    </submittedName>
</protein>
<organism evidence="7 8">
    <name type="scientific">Terriglobus roseus</name>
    <dbReference type="NCBI Taxonomy" id="392734"/>
    <lineage>
        <taxon>Bacteria</taxon>
        <taxon>Pseudomonadati</taxon>
        <taxon>Acidobacteriota</taxon>
        <taxon>Terriglobia</taxon>
        <taxon>Terriglobales</taxon>
        <taxon>Acidobacteriaceae</taxon>
        <taxon>Terriglobus</taxon>
    </lineage>
</organism>
<evidence type="ECO:0000256" key="6">
    <source>
        <dbReference type="SAM" id="Phobius"/>
    </source>
</evidence>
<dbReference type="Pfam" id="PF03100">
    <property type="entry name" value="CcmE"/>
    <property type="match status" value="1"/>
</dbReference>
<keyword evidence="2" id="KW-0349">Heme</keyword>
<dbReference type="GO" id="GO:0017003">
    <property type="term" value="P:protein-heme linkage"/>
    <property type="evidence" value="ECO:0007669"/>
    <property type="project" value="InterPro"/>
</dbReference>
<keyword evidence="6" id="KW-1133">Transmembrane helix</keyword>
<keyword evidence="6" id="KW-0812">Transmembrane</keyword>
<keyword evidence="2" id="KW-0408">Iron</keyword>
<dbReference type="Proteomes" id="UP000182427">
    <property type="component" value="Chromosome I"/>
</dbReference>
<evidence type="ECO:0000256" key="3">
    <source>
        <dbReference type="ARBA" id="ARBA00022748"/>
    </source>
</evidence>
<dbReference type="OrthoDB" id="121943at2"/>
<reference evidence="7 8" key="1">
    <citation type="submission" date="2016-10" db="EMBL/GenBank/DDBJ databases">
        <authorList>
            <person name="de Groot N.N."/>
        </authorList>
    </citation>
    <scope>NUCLEOTIDE SEQUENCE [LARGE SCALE GENOMIC DNA]</scope>
    <source>
        <strain evidence="7 8">GAS232</strain>
    </source>
</reference>
<evidence type="ECO:0000313" key="7">
    <source>
        <dbReference type="EMBL" id="SDF14781.1"/>
    </source>
</evidence>
<dbReference type="InterPro" id="IPR012340">
    <property type="entry name" value="NA-bd_OB-fold"/>
</dbReference>
<evidence type="ECO:0000313" key="8">
    <source>
        <dbReference type="Proteomes" id="UP000182427"/>
    </source>
</evidence>
<proteinExistence type="predicted"/>
<keyword evidence="4 6" id="KW-0472">Membrane</keyword>
<comment type="subcellular location">
    <subcellularLocation>
        <location evidence="1">Membrane</location>
    </subcellularLocation>
</comment>
<dbReference type="GO" id="GO:0017004">
    <property type="term" value="P:cytochrome complex assembly"/>
    <property type="evidence" value="ECO:0007669"/>
    <property type="project" value="UniProtKB-KW"/>
</dbReference>
<feature type="compositionally biased region" description="Low complexity" evidence="5">
    <location>
        <begin position="140"/>
        <end position="155"/>
    </location>
</feature>
<accession>A0A1G7IQ44</accession>
<dbReference type="GO" id="GO:0005886">
    <property type="term" value="C:plasma membrane"/>
    <property type="evidence" value="ECO:0007669"/>
    <property type="project" value="InterPro"/>
</dbReference>
<dbReference type="EMBL" id="LT629690">
    <property type="protein sequence ID" value="SDF14781.1"/>
    <property type="molecule type" value="Genomic_DNA"/>
</dbReference>
<dbReference type="AlphaFoldDB" id="A0A1G7IQ44"/>
<keyword evidence="3" id="KW-0201">Cytochrome c-type biogenesis</keyword>
<feature type="region of interest" description="Disordered" evidence="5">
    <location>
        <begin position="131"/>
        <end position="161"/>
    </location>
</feature>
<evidence type="ECO:0000256" key="5">
    <source>
        <dbReference type="SAM" id="MobiDB-lite"/>
    </source>
</evidence>
<evidence type="ECO:0000256" key="1">
    <source>
        <dbReference type="ARBA" id="ARBA00004370"/>
    </source>
</evidence>
<evidence type="ECO:0000256" key="4">
    <source>
        <dbReference type="ARBA" id="ARBA00023136"/>
    </source>
</evidence>
<dbReference type="InterPro" id="IPR004329">
    <property type="entry name" value="CcmE"/>
</dbReference>
<dbReference type="Gene3D" id="2.40.50.140">
    <property type="entry name" value="Nucleic acid-binding proteins"/>
    <property type="match status" value="1"/>
</dbReference>
<dbReference type="RefSeq" id="WP_083344610.1">
    <property type="nucleotide sequence ID" value="NZ_LT629690.1"/>
</dbReference>
<sequence length="161" mass="16744">MSQSGRSSVKVIVATVVIVGAVLFLAIAGARDSKATSYYCTIGELQTMGQKAYKRNLRVAGNVKPGSIQRTGTHAQFVLLEQGKELSVNYQGTEPPPDTFKDDAQALAMGHLGRDGVFQATELQAKCASKYAPAPNGAKPGTQPAGTPSAAPTATLVAPLK</sequence>
<keyword evidence="2" id="KW-0479">Metal-binding</keyword>
<dbReference type="SUPFAM" id="SSF82093">
    <property type="entry name" value="Heme chaperone CcmE"/>
    <property type="match status" value="1"/>
</dbReference>
<dbReference type="GO" id="GO:0020037">
    <property type="term" value="F:heme binding"/>
    <property type="evidence" value="ECO:0007669"/>
    <property type="project" value="InterPro"/>
</dbReference>
<evidence type="ECO:0000256" key="2">
    <source>
        <dbReference type="ARBA" id="ARBA00022617"/>
    </source>
</evidence>
<feature type="transmembrane region" description="Helical" evidence="6">
    <location>
        <begin position="12"/>
        <end position="30"/>
    </location>
</feature>
<dbReference type="InterPro" id="IPR036127">
    <property type="entry name" value="CcmE-like_sf"/>
</dbReference>
<gene>
    <name evidence="7" type="ORF">SAMN05444167_1532</name>
</gene>
<name>A0A1G7IQ44_9BACT</name>
<keyword evidence="8" id="KW-1185">Reference proteome</keyword>